<feature type="region of interest" description="Disordered" evidence="1">
    <location>
        <begin position="713"/>
        <end position="732"/>
    </location>
</feature>
<gene>
    <name evidence="2" type="ORF">PCOR1329_LOCUS15531</name>
</gene>
<comment type="caution">
    <text evidence="2">The sequence shown here is derived from an EMBL/GenBank/DDBJ whole genome shotgun (WGS) entry which is preliminary data.</text>
</comment>
<feature type="compositionally biased region" description="Acidic residues" evidence="1">
    <location>
        <begin position="584"/>
        <end position="593"/>
    </location>
</feature>
<evidence type="ECO:0000313" key="3">
    <source>
        <dbReference type="Proteomes" id="UP001189429"/>
    </source>
</evidence>
<feature type="region of interest" description="Disordered" evidence="1">
    <location>
        <begin position="573"/>
        <end position="614"/>
    </location>
</feature>
<dbReference type="Proteomes" id="UP001189429">
    <property type="component" value="Unassembled WGS sequence"/>
</dbReference>
<organism evidence="2 3">
    <name type="scientific">Prorocentrum cordatum</name>
    <dbReference type="NCBI Taxonomy" id="2364126"/>
    <lineage>
        <taxon>Eukaryota</taxon>
        <taxon>Sar</taxon>
        <taxon>Alveolata</taxon>
        <taxon>Dinophyceae</taxon>
        <taxon>Prorocentrales</taxon>
        <taxon>Prorocentraceae</taxon>
        <taxon>Prorocentrum</taxon>
    </lineage>
</organism>
<sequence>MASAPADQVPSLGQVAHDAAGDGKLTFEEASLMVSGSKLDFYPSKCVKKDRLSFAGDLSMFDLPLVPIANSSTTKLVAVADVASDYAGPIDFKKVHELCCNGNFKGLQDPLSLKKEPAIPRAMQLFIMRENPADPERSTYRILKIVSFEKNRVDAATILSCARRESHKINYGKNFRYYTIKPQHERKQPLEQDGRAQGYAFIREHGPRSNNMNQFLEWADAEVNREGSNIFGWPAAKAETALRNHQKGRTNAKPIARWSLTVKDFAGWFLNGVLKFTIGTLHLHGALWIGKSRVGKNNGSKTLAWAHSACSIQMKGSADDIAFLTVKHMDFFQGEPTTDVLPGIFDDGLLQKVSADVLKAFLNPKEEDALLWARWGGCGFEQGSRRQAVANPYDRDAEMAALDAATRNKYDLDRFKKIVAPSLEEVKTEEDFNAILARSHFVVVTDLGVHWRVASADLEDGAEFMPWPNPRAPDLFASEVRDASSPAVRPLPSDYADKMEWYIGYMSSLVEGCDAPTVATVRIAPMFGDGPGRTVSVVGSISGFVEPGAAASASSAPAAASASRSDGAADAAAAAASASRPDDAADAPYEDDVFGLGGGMDGPEESAPAASAAQPDIVGRCGELTKEDQDEQIAIFKSLARAHHGAFEDLCSPPPVKRAKGLMVGCGGPLSGEDAAEQEAIFASIVASAHGETIAVDDDDDNDGTLEAELGRLIEQGDQASEPAAAPPSDTE</sequence>
<evidence type="ECO:0000256" key="1">
    <source>
        <dbReference type="SAM" id="MobiDB-lite"/>
    </source>
</evidence>
<proteinExistence type="predicted"/>
<keyword evidence="3" id="KW-1185">Reference proteome</keyword>
<evidence type="ECO:0008006" key="4">
    <source>
        <dbReference type="Google" id="ProtNLM"/>
    </source>
</evidence>
<evidence type="ECO:0000313" key="2">
    <source>
        <dbReference type="EMBL" id="CAK0810620.1"/>
    </source>
</evidence>
<name>A0ABN9QWB8_9DINO</name>
<accession>A0ABN9QWB8</accession>
<dbReference type="EMBL" id="CAUYUJ010004703">
    <property type="protein sequence ID" value="CAK0810620.1"/>
    <property type="molecule type" value="Genomic_DNA"/>
</dbReference>
<reference evidence="2" key="1">
    <citation type="submission" date="2023-10" db="EMBL/GenBank/DDBJ databases">
        <authorList>
            <person name="Chen Y."/>
            <person name="Shah S."/>
            <person name="Dougan E. K."/>
            <person name="Thang M."/>
            <person name="Chan C."/>
        </authorList>
    </citation>
    <scope>NUCLEOTIDE SEQUENCE [LARGE SCALE GENOMIC DNA]</scope>
</reference>
<protein>
    <recommendedName>
        <fullName evidence="4">EF-hand domain-containing protein</fullName>
    </recommendedName>
</protein>